<dbReference type="Proteomes" id="UP000537890">
    <property type="component" value="Unassembled WGS sequence"/>
</dbReference>
<protein>
    <submittedName>
        <fullName evidence="2">Uncharacterized protein</fullName>
    </submittedName>
</protein>
<reference evidence="2 3" key="1">
    <citation type="submission" date="2020-05" db="EMBL/GenBank/DDBJ databases">
        <title>Horizontal transmission and recombination maintain forever young bacterial symbiont genomes.</title>
        <authorList>
            <person name="Russell S.L."/>
            <person name="Pepper-Tunick E."/>
            <person name="Svedberg J."/>
            <person name="Byrne A."/>
            <person name="Ruelas Castillo J."/>
            <person name="Vollmers C."/>
            <person name="Beinart R.A."/>
            <person name="Corbett-Detig R."/>
        </authorList>
    </citation>
    <scope>NUCLEOTIDE SEQUENCE [LARGE SCALE GENOMIC DNA]</scope>
    <source>
        <strain evidence="2">4727-3</strain>
    </source>
</reference>
<evidence type="ECO:0000313" key="3">
    <source>
        <dbReference type="Proteomes" id="UP000537890"/>
    </source>
</evidence>
<dbReference type="AlphaFoldDB" id="A0A7Z0MNB9"/>
<accession>A0A7Z0MNB9</accession>
<dbReference type="EMBL" id="JACCHS010000043">
    <property type="protein sequence ID" value="NYT46811.1"/>
    <property type="molecule type" value="Genomic_DNA"/>
</dbReference>
<feature type="coiled-coil region" evidence="1">
    <location>
        <begin position="86"/>
        <end position="120"/>
    </location>
</feature>
<evidence type="ECO:0000313" key="2">
    <source>
        <dbReference type="EMBL" id="NYT46811.1"/>
    </source>
</evidence>
<keyword evidence="1" id="KW-0175">Coiled coil</keyword>
<sequence>MYLFEEIDMLFDWLEVNESQYFPHHAKTERHPFFGNKMTRWYDDGVLIFDYPNITKYEEGFFETKLVHFDNVDAWLWASGVDRRLANKKDAARKAVKDEKARVEAEKARLEEEERLAKIAWEEANRGRMTLITRNQILMTSR</sequence>
<proteinExistence type="predicted"/>
<name>A0A7Z0MNB9_9GAMM</name>
<evidence type="ECO:0000256" key="1">
    <source>
        <dbReference type="SAM" id="Coils"/>
    </source>
</evidence>
<comment type="caution">
    <text evidence="2">The sequence shown here is derived from an EMBL/GenBank/DDBJ whole genome shotgun (WGS) entry which is preliminary data.</text>
</comment>
<organism evidence="2 3">
    <name type="scientific">Candidatus Methanofishera endochildressiae</name>
    <dbReference type="NCBI Taxonomy" id="2738884"/>
    <lineage>
        <taxon>Bacteria</taxon>
        <taxon>Pseudomonadati</taxon>
        <taxon>Pseudomonadota</taxon>
        <taxon>Gammaproteobacteria</taxon>
        <taxon>Candidatus Methanofishera</taxon>
    </lineage>
</organism>
<gene>
    <name evidence="2" type="ORF">H0A75_03380</name>
</gene>